<name>A0AAJ4N7Z7_AGRTU</name>
<dbReference type="EMBL" id="CP049218">
    <property type="protein sequence ID" value="QTG16524.1"/>
    <property type="molecule type" value="Genomic_DNA"/>
</dbReference>
<dbReference type="InterPro" id="IPR016181">
    <property type="entry name" value="Acyl_CoA_acyltransferase"/>
</dbReference>
<dbReference type="AlphaFoldDB" id="A0AAJ4N7Z7"/>
<evidence type="ECO:0000313" key="2">
    <source>
        <dbReference type="Proteomes" id="UP000663946"/>
    </source>
</evidence>
<dbReference type="Gene3D" id="3.40.630.30">
    <property type="match status" value="1"/>
</dbReference>
<reference evidence="1" key="1">
    <citation type="submission" date="2020-02" db="EMBL/GenBank/DDBJ databases">
        <title>Unexpected conservation and global transmission of agrobacterial virulence plasmids.</title>
        <authorList>
            <person name="Weisberg A.J."/>
            <person name="Davis E.W. II"/>
            <person name="Tabima J.R."/>
            <person name="Belcher M.S."/>
            <person name="Miller M."/>
            <person name="Kuo C.-H."/>
            <person name="Loper J.E."/>
            <person name="Grunwald N.J."/>
            <person name="Putnam M.L."/>
            <person name="Chang J.H."/>
        </authorList>
    </citation>
    <scope>NUCLEOTIDE SEQUENCE</scope>
    <source>
        <strain evidence="1">Q15/94</strain>
        <plasmid evidence="1">pQ15_94_1</plasmid>
    </source>
</reference>
<sequence>MLTEVFRHTVLAAIADECSHKVSQMQIRNASKEDALRCVELVEARRKEYENYEPRFWKKAANSAASTLSWFEKLFSDEHNVSLVAVENTLIVGFLIAREFPTPQVYDPGGATALIDDFCVAAKDRWHDAGAALLQRAKSELNRPGFAQVVVVGAQRDAAKTALLSQANLSLASTWWTSEV</sequence>
<geneLocation type="plasmid" evidence="1 2">
    <name>pQ15_94_1</name>
</geneLocation>
<dbReference type="Proteomes" id="UP000663946">
    <property type="component" value="Plasmid pQ15_94_1"/>
</dbReference>
<organism evidence="1 2">
    <name type="scientific">Agrobacterium tumefaciens</name>
    <dbReference type="NCBI Taxonomy" id="358"/>
    <lineage>
        <taxon>Bacteria</taxon>
        <taxon>Pseudomonadati</taxon>
        <taxon>Pseudomonadota</taxon>
        <taxon>Alphaproteobacteria</taxon>
        <taxon>Hyphomicrobiales</taxon>
        <taxon>Rhizobiaceae</taxon>
        <taxon>Rhizobium/Agrobacterium group</taxon>
        <taxon>Agrobacterium</taxon>
        <taxon>Agrobacterium tumefaciens complex</taxon>
    </lineage>
</organism>
<keyword evidence="1" id="KW-0614">Plasmid</keyword>
<accession>A0AAJ4N7Z7</accession>
<dbReference type="SUPFAM" id="SSF55729">
    <property type="entry name" value="Acyl-CoA N-acyltransferases (Nat)"/>
    <property type="match status" value="1"/>
</dbReference>
<protein>
    <submittedName>
        <fullName evidence="1">GNAT family N-acetyltransferase</fullName>
    </submittedName>
</protein>
<dbReference type="RefSeq" id="WP_111801331.1">
    <property type="nucleotide sequence ID" value="NZ_CP049218.1"/>
</dbReference>
<proteinExistence type="predicted"/>
<evidence type="ECO:0000313" key="1">
    <source>
        <dbReference type="EMBL" id="QTG16524.1"/>
    </source>
</evidence>
<gene>
    <name evidence="1" type="ORF">G6M86_24780</name>
</gene>